<keyword evidence="2" id="KW-1185">Reference proteome</keyword>
<organism evidence="1 2">
    <name type="scientific">Paramuricea clavata</name>
    <name type="common">Red gorgonian</name>
    <name type="synonym">Violescent sea-whip</name>
    <dbReference type="NCBI Taxonomy" id="317549"/>
    <lineage>
        <taxon>Eukaryota</taxon>
        <taxon>Metazoa</taxon>
        <taxon>Cnidaria</taxon>
        <taxon>Anthozoa</taxon>
        <taxon>Octocorallia</taxon>
        <taxon>Malacalcyonacea</taxon>
        <taxon>Plexauridae</taxon>
        <taxon>Paramuricea</taxon>
    </lineage>
</organism>
<dbReference type="InterPro" id="IPR036291">
    <property type="entry name" value="NAD(P)-bd_dom_sf"/>
</dbReference>
<dbReference type="EMBL" id="CACRXK020004007">
    <property type="protein sequence ID" value="CAB4001116.1"/>
    <property type="molecule type" value="Genomic_DNA"/>
</dbReference>
<dbReference type="PANTHER" id="PTHR43725:SF32">
    <property type="entry name" value="NAD-DEPENDENT EPIMERASE_DEHYDRATASE DOMAIN-CONTAINING PROTEIN"/>
    <property type="match status" value="1"/>
</dbReference>
<reference evidence="1" key="1">
    <citation type="submission" date="2020-04" db="EMBL/GenBank/DDBJ databases">
        <authorList>
            <person name="Alioto T."/>
            <person name="Alioto T."/>
            <person name="Gomez Garrido J."/>
        </authorList>
    </citation>
    <scope>NUCLEOTIDE SEQUENCE</scope>
    <source>
        <strain evidence="1">A484AB</strain>
    </source>
</reference>
<gene>
    <name evidence="1" type="ORF">PACLA_8A029237</name>
</gene>
<dbReference type="SUPFAM" id="SSF51735">
    <property type="entry name" value="NAD(P)-binding Rossmann-fold domains"/>
    <property type="match status" value="1"/>
</dbReference>
<dbReference type="InterPro" id="IPR001509">
    <property type="entry name" value="Epimerase_deHydtase"/>
</dbReference>
<sequence>MKPLITNKNTLFALGIICFSHLFTTSSSLAKKEILILGGNGFIGSATTVALLDHGYNITLLNRGNAYYDSDTRIKPHVSRHILCDREKSLLLECKELLEDRTYYDIVIDFTSYSPKQVNQVLEALLGRVGFYIFISSEAVYEVSTKNHTQSSKEDEAIRPISPKQRRELQKELPYGDKKLACEETLAKQQKDGGVSYLILRLPVAIGPRDTTYRWWIYQLWVLTHDVIHHPVHIPDGVRSDLFSLIHVDDVADVISKAVAMDTNSIKNRAINFALKEHMALPRVIKDIASYYGIDNVHHEGDDNSTWYVYPAGTKGPLDISLAQELLDWDPMPWKQAVEKTCEFYHNAMTKEDYLKEKETVLADMLDNIVPDEYYDAFLLKLKQQFGETVLKGIDLEGGIPKGAPEIDSEYVQSAAGENDSERMAEEL</sequence>
<dbReference type="Proteomes" id="UP001152795">
    <property type="component" value="Unassembled WGS sequence"/>
</dbReference>
<dbReference type="GO" id="GO:0005829">
    <property type="term" value="C:cytosol"/>
    <property type="evidence" value="ECO:0007669"/>
    <property type="project" value="TreeGrafter"/>
</dbReference>
<dbReference type="PANTHER" id="PTHR43725">
    <property type="entry name" value="UDP-GLUCOSE 4-EPIMERASE"/>
    <property type="match status" value="1"/>
</dbReference>
<evidence type="ECO:0000313" key="1">
    <source>
        <dbReference type="EMBL" id="CAB4001116.1"/>
    </source>
</evidence>
<protein>
    <submittedName>
        <fullName evidence="1">Chloroplast stem-loop binding of 41 kDa b, chloroplastic-like</fullName>
    </submittedName>
</protein>
<dbReference type="OrthoDB" id="16464at2759"/>
<comment type="caution">
    <text evidence="1">The sequence shown here is derived from an EMBL/GenBank/DDBJ whole genome shotgun (WGS) entry which is preliminary data.</text>
</comment>
<dbReference type="GO" id="GO:0005996">
    <property type="term" value="P:monosaccharide metabolic process"/>
    <property type="evidence" value="ECO:0007669"/>
    <property type="project" value="TreeGrafter"/>
</dbReference>
<dbReference type="AlphaFoldDB" id="A0A6S7HAB7"/>
<evidence type="ECO:0000313" key="2">
    <source>
        <dbReference type="Proteomes" id="UP001152795"/>
    </source>
</evidence>
<dbReference type="Pfam" id="PF01370">
    <property type="entry name" value="Epimerase"/>
    <property type="match status" value="1"/>
</dbReference>
<dbReference type="GO" id="GO:0003978">
    <property type="term" value="F:UDP-glucose 4-epimerase activity"/>
    <property type="evidence" value="ECO:0007669"/>
    <property type="project" value="TreeGrafter"/>
</dbReference>
<accession>A0A6S7HAB7</accession>
<name>A0A6S7HAB7_PARCT</name>
<proteinExistence type="predicted"/>
<dbReference type="Gene3D" id="3.40.50.720">
    <property type="entry name" value="NAD(P)-binding Rossmann-like Domain"/>
    <property type="match status" value="1"/>
</dbReference>